<dbReference type="OrthoDB" id="5357734at2759"/>
<sequence length="761" mass="83587">MADEIRQAPPAGAIRAGETEVHGQQQPPASPQWPRHEDLPALPNSPRVDDVNNEKHFSTAPTLNSPTTHIKETYAESNSSSVEKPQLPQRHSKISYTEHPDITPAPYSPMYAPNNYRNTGTWQDAAYPKKPDYDVEAREVDHDDGIDWKPGMRNQFPWIGFSGLVTIIVATGMAVAILGLSDERRVDDWPFKKYTVQPNVLLNIANQVQNLGLITLIAQGLAIAWWRKALRGSSLRTLHRNHAYSYSFYAIVTSGKHFNIIALAALMTKFAVIDSTLFQKATKTHITQQKAYTNATVTAWIETEWPVRSGGIAGDEGNIKTVDTAWANVIDAYNGKIANGKVHDTLKEQASFFDCPSRQECSGYLEAIGFAFSCNTEIRDVDYGLAHQGVAVNGSTSSYPLWDIKFAPNFSNGTKEYSAIDLSMMYVDSKAGDTQGSCPGTLTNRTCQIRPAVVKYPVTVMTPSKEELEGGNIVVHIKFFNDNRTWALGDDLDGEQIDDLQVVKYVNIDESFGETSTIGAVSYVLNNLYSSNANLTYTSGWDLQSRGSQAQSVFYALNDQDNEEKCWYDIKKTGRDDPLIEILRKVNTLGFVAGLYVKNAPATPRKNRTSAHQTFETSVTGIVEQYKTSFGYVGGALAATLITVLFVLPVYWGYWELGRKVTLGPLEISHAFNAPIIAPDKTKNHHGDFEEVLGEVGKRRVQYGQLVGAPPGQMGLAEPQKVATPDARQGGKILHSKSNKRLAMGAAVGGVLAAAIGGNAK</sequence>
<evidence type="ECO:0000313" key="4">
    <source>
        <dbReference type="Proteomes" id="UP000813461"/>
    </source>
</evidence>
<keyword evidence="4" id="KW-1185">Reference proteome</keyword>
<keyword evidence="2" id="KW-0472">Membrane</keyword>
<comment type="caution">
    <text evidence="3">The sequence shown here is derived from an EMBL/GenBank/DDBJ whole genome shotgun (WGS) entry which is preliminary data.</text>
</comment>
<protein>
    <submittedName>
        <fullName evidence="3">Uncharacterized protein</fullName>
    </submittedName>
</protein>
<feature type="compositionally biased region" description="Basic and acidic residues" evidence="1">
    <location>
        <begin position="47"/>
        <end position="57"/>
    </location>
</feature>
<evidence type="ECO:0000256" key="2">
    <source>
        <dbReference type="SAM" id="Phobius"/>
    </source>
</evidence>
<feature type="transmembrane region" description="Helical" evidence="2">
    <location>
        <begin position="158"/>
        <end position="180"/>
    </location>
</feature>
<feature type="transmembrane region" description="Helical" evidence="2">
    <location>
        <begin position="630"/>
        <end position="652"/>
    </location>
</feature>
<feature type="region of interest" description="Disordered" evidence="1">
    <location>
        <begin position="1"/>
        <end position="111"/>
    </location>
</feature>
<dbReference type="Proteomes" id="UP000813461">
    <property type="component" value="Unassembled WGS sequence"/>
</dbReference>
<feature type="transmembrane region" description="Helical" evidence="2">
    <location>
        <begin position="200"/>
        <end position="226"/>
    </location>
</feature>
<dbReference type="InterPro" id="IPR021514">
    <property type="entry name" value="DUF3176"/>
</dbReference>
<feature type="transmembrane region" description="Helical" evidence="2">
    <location>
        <begin position="246"/>
        <end position="267"/>
    </location>
</feature>
<dbReference type="PANTHER" id="PTHR37576:SF2">
    <property type="entry name" value="DEFECT AT LOW TEMPERATURE PROTEIN 1"/>
    <property type="match status" value="1"/>
</dbReference>
<evidence type="ECO:0000256" key="1">
    <source>
        <dbReference type="SAM" id="MobiDB-lite"/>
    </source>
</evidence>
<name>A0A8K0REZ8_9PLEO</name>
<proteinExistence type="predicted"/>
<gene>
    <name evidence="3" type="ORF">FB567DRAFT_517489</name>
</gene>
<evidence type="ECO:0000313" key="3">
    <source>
        <dbReference type="EMBL" id="KAH7092579.1"/>
    </source>
</evidence>
<feature type="compositionally biased region" description="Polar residues" evidence="1">
    <location>
        <begin position="59"/>
        <end position="68"/>
    </location>
</feature>
<accession>A0A8K0REZ8</accession>
<reference evidence="3" key="1">
    <citation type="journal article" date="2021" name="Nat. Commun.">
        <title>Genetic determinants of endophytism in the Arabidopsis root mycobiome.</title>
        <authorList>
            <person name="Mesny F."/>
            <person name="Miyauchi S."/>
            <person name="Thiergart T."/>
            <person name="Pickel B."/>
            <person name="Atanasova L."/>
            <person name="Karlsson M."/>
            <person name="Huettel B."/>
            <person name="Barry K.W."/>
            <person name="Haridas S."/>
            <person name="Chen C."/>
            <person name="Bauer D."/>
            <person name="Andreopoulos W."/>
            <person name="Pangilinan J."/>
            <person name="LaButti K."/>
            <person name="Riley R."/>
            <person name="Lipzen A."/>
            <person name="Clum A."/>
            <person name="Drula E."/>
            <person name="Henrissat B."/>
            <person name="Kohler A."/>
            <person name="Grigoriev I.V."/>
            <person name="Martin F.M."/>
            <person name="Hacquard S."/>
        </authorList>
    </citation>
    <scope>NUCLEOTIDE SEQUENCE</scope>
    <source>
        <strain evidence="3">MPI-SDFR-AT-0120</strain>
    </source>
</reference>
<dbReference type="PANTHER" id="PTHR37576">
    <property type="entry name" value="DEFECT AT LOW TEMPERATURE PROTEIN 1"/>
    <property type="match status" value="1"/>
</dbReference>
<organism evidence="3 4">
    <name type="scientific">Paraphoma chrysanthemicola</name>
    <dbReference type="NCBI Taxonomy" id="798071"/>
    <lineage>
        <taxon>Eukaryota</taxon>
        <taxon>Fungi</taxon>
        <taxon>Dikarya</taxon>
        <taxon>Ascomycota</taxon>
        <taxon>Pezizomycotina</taxon>
        <taxon>Dothideomycetes</taxon>
        <taxon>Pleosporomycetidae</taxon>
        <taxon>Pleosporales</taxon>
        <taxon>Pleosporineae</taxon>
        <taxon>Phaeosphaeriaceae</taxon>
        <taxon>Paraphoma</taxon>
    </lineage>
</organism>
<keyword evidence="2" id="KW-0812">Transmembrane</keyword>
<keyword evidence="2" id="KW-1133">Transmembrane helix</keyword>
<dbReference type="EMBL" id="JAGMVJ010000003">
    <property type="protein sequence ID" value="KAH7092579.1"/>
    <property type="molecule type" value="Genomic_DNA"/>
</dbReference>
<dbReference type="Pfam" id="PF11374">
    <property type="entry name" value="DUF3176"/>
    <property type="match status" value="1"/>
</dbReference>
<dbReference type="AlphaFoldDB" id="A0A8K0REZ8"/>